<reference evidence="1 2" key="1">
    <citation type="submission" date="2015-01" db="EMBL/GenBank/DDBJ databases">
        <title>Evolution of Trichinella species and genotypes.</title>
        <authorList>
            <person name="Korhonen P.K."/>
            <person name="Edoardo P."/>
            <person name="Giuseppe L.R."/>
            <person name="Gasser R.B."/>
        </authorList>
    </citation>
    <scope>NUCLEOTIDE SEQUENCE [LARGE SCALE GENOMIC DNA]</scope>
    <source>
        <strain evidence="1">ISS588</strain>
    </source>
</reference>
<feature type="non-terminal residue" evidence="1">
    <location>
        <position position="32"/>
    </location>
</feature>
<proteinExistence type="predicted"/>
<dbReference type="Proteomes" id="UP000054805">
    <property type="component" value="Unassembled WGS sequence"/>
</dbReference>
<sequence>LSSMKAYGVALALKIPTDTVWLPSLLFHWSKY</sequence>
<organism evidence="1 2">
    <name type="scientific">Trichinella pseudospiralis</name>
    <name type="common">Parasitic roundworm</name>
    <dbReference type="NCBI Taxonomy" id="6337"/>
    <lineage>
        <taxon>Eukaryota</taxon>
        <taxon>Metazoa</taxon>
        <taxon>Ecdysozoa</taxon>
        <taxon>Nematoda</taxon>
        <taxon>Enoplea</taxon>
        <taxon>Dorylaimia</taxon>
        <taxon>Trichinellida</taxon>
        <taxon>Trichinellidae</taxon>
        <taxon>Trichinella</taxon>
    </lineage>
</organism>
<name>A0A0V1GE41_TRIPS</name>
<accession>A0A0V1GE41</accession>
<gene>
    <name evidence="1" type="ORF">T4B_1105</name>
</gene>
<protein>
    <submittedName>
        <fullName evidence="1">Uncharacterized protein</fullName>
    </submittedName>
</protein>
<feature type="non-terminal residue" evidence="1">
    <location>
        <position position="1"/>
    </location>
</feature>
<dbReference type="EMBL" id="JYDS01003112">
    <property type="protein sequence ID" value="KRY96522.1"/>
    <property type="molecule type" value="Genomic_DNA"/>
</dbReference>
<evidence type="ECO:0000313" key="1">
    <source>
        <dbReference type="EMBL" id="KRY96522.1"/>
    </source>
</evidence>
<comment type="caution">
    <text evidence="1">The sequence shown here is derived from an EMBL/GenBank/DDBJ whole genome shotgun (WGS) entry which is preliminary data.</text>
</comment>
<keyword evidence="2" id="KW-1185">Reference proteome</keyword>
<dbReference type="AlphaFoldDB" id="A0A0V1GE41"/>
<evidence type="ECO:0000313" key="2">
    <source>
        <dbReference type="Proteomes" id="UP000054805"/>
    </source>
</evidence>